<organism evidence="1 2">
    <name type="scientific">Pseudomonas marginalis</name>
    <name type="common">Pseudomonas panacis</name>
    <dbReference type="NCBI Taxonomy" id="298"/>
    <lineage>
        <taxon>Bacteria</taxon>
        <taxon>Pseudomonadati</taxon>
        <taxon>Pseudomonadota</taxon>
        <taxon>Gammaproteobacteria</taxon>
        <taxon>Pseudomonadales</taxon>
        <taxon>Pseudomonadaceae</taxon>
        <taxon>Pseudomonas</taxon>
    </lineage>
</organism>
<protein>
    <submittedName>
        <fullName evidence="1">Uncharacterized protein</fullName>
    </submittedName>
</protein>
<comment type="caution">
    <text evidence="1">The sequence shown here is derived from an EMBL/GenBank/DDBJ whole genome shotgun (WGS) entry which is preliminary data.</text>
</comment>
<evidence type="ECO:0000313" key="2">
    <source>
        <dbReference type="Proteomes" id="UP000077563"/>
    </source>
</evidence>
<dbReference type="Proteomes" id="UP000077563">
    <property type="component" value="Unassembled WGS sequence"/>
</dbReference>
<dbReference type="EMBL" id="LKEG01000043">
    <property type="protein sequence ID" value="OAJ47907.1"/>
    <property type="molecule type" value="Genomic_DNA"/>
</dbReference>
<dbReference type="AlphaFoldDB" id="A0A9X5KUX1"/>
<accession>A0A9X5KUX1</accession>
<name>A0A9X5KUX1_PSEMA</name>
<reference evidence="1 2" key="1">
    <citation type="submission" date="2015-09" db="EMBL/GenBank/DDBJ databases">
        <title>Genome sequence of Pseudomonas marginalis ICMP 3553.</title>
        <authorList>
            <person name="Visnovsky S."/>
            <person name="Lu A."/>
            <person name="Panda P."/>
            <person name="Pitman A."/>
        </authorList>
    </citation>
    <scope>NUCLEOTIDE SEQUENCE [LARGE SCALE GENOMIC DNA]</scope>
    <source>
        <strain evidence="1 2">ICMP 3553</strain>
    </source>
</reference>
<proteinExistence type="predicted"/>
<dbReference type="RefSeq" id="WP_064054192.1">
    <property type="nucleotide sequence ID" value="NZ_LKEG01000043.1"/>
</dbReference>
<gene>
    <name evidence="1" type="ORF">AO064_26525</name>
</gene>
<sequence length="129" mass="15388">MLERIQYAWRFDPEARNFHQVAPLMVRNDPGGYYIIRDGYGDLWVHDPWGRECHANFNFVEVLGMKFGRGQFDPEKIDDQRTSREPPIRTLFTLSHEEVDELRAEMKRDGAYMRECLRKFNELKFGNDS</sequence>
<evidence type="ECO:0000313" key="1">
    <source>
        <dbReference type="EMBL" id="OAJ47907.1"/>
    </source>
</evidence>